<proteinExistence type="predicted"/>
<comment type="caution">
    <text evidence="1">The sequence shown here is derived from an EMBL/GenBank/DDBJ whole genome shotgun (WGS) entry which is preliminary data.</text>
</comment>
<organism evidence="1 2">
    <name type="scientific">Caerostris darwini</name>
    <dbReference type="NCBI Taxonomy" id="1538125"/>
    <lineage>
        <taxon>Eukaryota</taxon>
        <taxon>Metazoa</taxon>
        <taxon>Ecdysozoa</taxon>
        <taxon>Arthropoda</taxon>
        <taxon>Chelicerata</taxon>
        <taxon>Arachnida</taxon>
        <taxon>Araneae</taxon>
        <taxon>Araneomorphae</taxon>
        <taxon>Entelegynae</taxon>
        <taxon>Araneoidea</taxon>
        <taxon>Araneidae</taxon>
        <taxon>Caerostris</taxon>
    </lineage>
</organism>
<evidence type="ECO:0000313" key="2">
    <source>
        <dbReference type="Proteomes" id="UP001054837"/>
    </source>
</evidence>
<keyword evidence="2" id="KW-1185">Reference proteome</keyword>
<reference evidence="1 2" key="1">
    <citation type="submission" date="2021-06" db="EMBL/GenBank/DDBJ databases">
        <title>Caerostris darwini draft genome.</title>
        <authorList>
            <person name="Kono N."/>
            <person name="Arakawa K."/>
        </authorList>
    </citation>
    <scope>NUCLEOTIDE SEQUENCE [LARGE SCALE GENOMIC DNA]</scope>
</reference>
<dbReference type="Proteomes" id="UP001054837">
    <property type="component" value="Unassembled WGS sequence"/>
</dbReference>
<name>A0AAV4MC42_9ARAC</name>
<gene>
    <name evidence="1" type="ORF">CDAR_121411</name>
</gene>
<evidence type="ECO:0000313" key="1">
    <source>
        <dbReference type="EMBL" id="GIX69267.1"/>
    </source>
</evidence>
<sequence length="96" mass="10771">MGNVNLLTETPPSGLQRGCWFSNPDEIQLQATSRSESAPRSARVCYPEKEFEEIACCDLVSRKYFGTEKNCFDERFFPAPPIQENGVTCIESGMLT</sequence>
<accession>A0AAV4MC42</accession>
<dbReference type="AlphaFoldDB" id="A0AAV4MC42"/>
<dbReference type="EMBL" id="BPLQ01000249">
    <property type="protein sequence ID" value="GIX69267.1"/>
    <property type="molecule type" value="Genomic_DNA"/>
</dbReference>
<protein>
    <submittedName>
        <fullName evidence="1">Uncharacterized protein</fullName>
    </submittedName>
</protein>